<dbReference type="GO" id="GO:0004930">
    <property type="term" value="F:G protein-coupled receptor activity"/>
    <property type="evidence" value="ECO:0007669"/>
    <property type="project" value="InterPro"/>
</dbReference>
<feature type="transmembrane region" description="Helical" evidence="6">
    <location>
        <begin position="1042"/>
        <end position="1058"/>
    </location>
</feature>
<dbReference type="Proteomes" id="UP000269721">
    <property type="component" value="Unassembled WGS sequence"/>
</dbReference>
<dbReference type="OrthoDB" id="2101621at2759"/>
<dbReference type="Pfam" id="PF00003">
    <property type="entry name" value="7tm_3"/>
    <property type="match status" value="2"/>
</dbReference>
<evidence type="ECO:0000256" key="1">
    <source>
        <dbReference type="ARBA" id="ARBA00004141"/>
    </source>
</evidence>
<sequence>MALNLPLGLQLGRPLVVGWSVFNTRNLTLSDVVAISDPAHAIGCPLSLAGNSSAFLPPGITTAGTVILHVPASLTTFEVGYYQEYRIFEAGGALEFSTWDKSSAEASERIAILADNAGEQSQMASFDSGVVADAPFQSTDVTVECWMYIQPASNSTSAINHGCVRTFGGKWDIGLMTIDTDNGLGLMPYSSGIAGDCGTYDSTAQLKTIYVNGEFYYQQVCQSNATLVCDSRKAVLGLHIESGEKGFDGSLDEVRIWPLRRTQAQIQDAYNRALYPDEAAETSLYLTFDTFSEANPYLVLDSSPHARHFLMGTHEPLYVVPVDRSAPVYRPSTIPGFATMTKSLWLDVDDPSVSSSMVVDLRTPAQARFTTVVISLPSASPPLAHLESSANPGVPLAAGAIVPSSGDLILVSTAWNRTAPLPPLLVPEDSFLIQFNDSGTLTFPINVTFHIKETHPILSGGPGSAMFCDGTSSFAWAPSVTFPIDPATNRTAAYSLEWWAYQFNTPRVGIICTSRTRHLSLPPSLDTAGANDVVGTWCSGPACIGRIQATIVDPSDNSLSVWSGWDPTSPENLGEIVWSPPGGDPQYFGEWTHYAVSSEGAGGKLRVWVNGILIGDVGDYGSIAEHNGLYLCHLPICRLMRVRWSYARTEDQIRSTMYTRLTGLEPGLRAYWDFDVNVNDTNPLPKGQIQVIPDLSPNNNKLLFGACTPEGPPYCNGPGLPNCSTTEFPRRPCLTNNWNFTDFLPGSVPFLQSSGAWVGSDAMYIAAPHGQPVNVELSGRDPNGDFVSFHLLSFPTTGTIDYVFQVNGSTLRLSDGVDDVPEPIDIPVLYGGTNEAPSPYPMLIYTPDTRGGGFAQGVFEYVAQDISRDQNDRVHLLPARQRPRPSIEVLRALPTGNGAAQRDLRRQLRPLPGGINCTACSTLNNADESYYQDVPGSASCKPCSTRAEPLLFVDECPRLSVMQHVSWLNSGSSGMSTEGQVALGLSASGVALAILFGTMLTLYRRTDIVKTSSYLFTMLILAGTLLAYGSIITLVGEPIQCSTQLSLMVTGFAITMGLRRMHRPGGLGMPLVMHILLALWIGVGDPQSSLYENQSIYVKSARFPKDQVCRSRTDTLGRIFESIVLVYNGALLLASAVLAFLTRNIKDTYRESNMIAVTVYNTVRMSTDLLLAPPPLPSFTTILFRYCLAHFRSINSLTQGFVSACVIGILQLPSVDRATSFYLESFAIWWTATFAIVVLVGYKFFRMVAPIHETPLSRALQSSFPNGRYQTGSLSVLTLEILWQKNGVFAVAPCTRAVLHFYRAYGFFVIRDIKSVEGVNADLCLTVNSSTKMSYEPTALIIRFFLKNGFTINFATREDYDMFKDCVMTASRNPPSTNMRHNTSKLMTQDGGQDRRILRTVQSVST</sequence>
<dbReference type="Pfam" id="PF13385">
    <property type="entry name" value="Laminin_G_3"/>
    <property type="match status" value="1"/>
</dbReference>
<name>A0A4P9WUF4_9FUNG</name>
<proteinExistence type="predicted"/>
<keyword evidence="5" id="KW-0325">Glycoprotein</keyword>
<evidence type="ECO:0000256" key="2">
    <source>
        <dbReference type="ARBA" id="ARBA00022692"/>
    </source>
</evidence>
<feature type="transmembrane region" description="Helical" evidence="6">
    <location>
        <begin position="1194"/>
        <end position="1214"/>
    </location>
</feature>
<feature type="transmembrane region" description="Helical" evidence="6">
    <location>
        <begin position="1065"/>
        <end position="1083"/>
    </location>
</feature>
<evidence type="ECO:0000259" key="7">
    <source>
        <dbReference type="PROSITE" id="PS50259"/>
    </source>
</evidence>
<keyword evidence="4 6" id="KW-0472">Membrane</keyword>
<dbReference type="PROSITE" id="PS50259">
    <property type="entry name" value="G_PROTEIN_RECEP_F3_4"/>
    <property type="match status" value="1"/>
</dbReference>
<feature type="transmembrane region" description="Helical" evidence="6">
    <location>
        <begin position="1014"/>
        <end position="1036"/>
    </location>
</feature>
<accession>A0A4P9WUF4</accession>
<evidence type="ECO:0000256" key="3">
    <source>
        <dbReference type="ARBA" id="ARBA00022989"/>
    </source>
</evidence>
<dbReference type="PANTHER" id="PTHR24060">
    <property type="entry name" value="METABOTROPIC GLUTAMATE RECEPTOR"/>
    <property type="match status" value="1"/>
</dbReference>
<dbReference type="GO" id="GO:0016020">
    <property type="term" value="C:membrane"/>
    <property type="evidence" value="ECO:0007669"/>
    <property type="project" value="UniProtKB-SubCell"/>
</dbReference>
<feature type="transmembrane region" description="Helical" evidence="6">
    <location>
        <begin position="1226"/>
        <end position="1245"/>
    </location>
</feature>
<evidence type="ECO:0000256" key="6">
    <source>
        <dbReference type="SAM" id="Phobius"/>
    </source>
</evidence>
<evidence type="ECO:0000256" key="4">
    <source>
        <dbReference type="ARBA" id="ARBA00023136"/>
    </source>
</evidence>
<keyword evidence="9" id="KW-1185">Reference proteome</keyword>
<dbReference type="EMBL" id="KZ993833">
    <property type="protein sequence ID" value="RKO94726.1"/>
    <property type="molecule type" value="Genomic_DNA"/>
</dbReference>
<evidence type="ECO:0000256" key="5">
    <source>
        <dbReference type="ARBA" id="ARBA00023180"/>
    </source>
</evidence>
<evidence type="ECO:0000313" key="9">
    <source>
        <dbReference type="Proteomes" id="UP000269721"/>
    </source>
</evidence>
<gene>
    <name evidence="8" type="ORF">BDK51DRAFT_43782</name>
</gene>
<keyword evidence="2 6" id="KW-0812">Transmembrane</keyword>
<protein>
    <recommendedName>
        <fullName evidence="7">G-protein coupled receptors family 3 profile domain-containing protein</fullName>
    </recommendedName>
</protein>
<reference evidence="9" key="1">
    <citation type="journal article" date="2018" name="Nat. Microbiol.">
        <title>Leveraging single-cell genomics to expand the fungal tree of life.</title>
        <authorList>
            <person name="Ahrendt S.R."/>
            <person name="Quandt C.A."/>
            <person name="Ciobanu D."/>
            <person name="Clum A."/>
            <person name="Salamov A."/>
            <person name="Andreopoulos B."/>
            <person name="Cheng J.F."/>
            <person name="Woyke T."/>
            <person name="Pelin A."/>
            <person name="Henrissat B."/>
            <person name="Reynolds N.K."/>
            <person name="Benny G.L."/>
            <person name="Smith M.E."/>
            <person name="James T.Y."/>
            <person name="Grigoriev I.V."/>
        </authorList>
    </citation>
    <scope>NUCLEOTIDE SEQUENCE [LARGE SCALE GENOMIC DNA]</scope>
</reference>
<feature type="transmembrane region" description="Helical" evidence="6">
    <location>
        <begin position="981"/>
        <end position="1002"/>
    </location>
</feature>
<dbReference type="InterPro" id="IPR050726">
    <property type="entry name" value="mGluR"/>
</dbReference>
<comment type="subcellular location">
    <subcellularLocation>
        <location evidence="1">Membrane</location>
        <topology evidence="1">Multi-pass membrane protein</topology>
    </subcellularLocation>
</comment>
<keyword evidence="3 6" id="KW-1133">Transmembrane helix</keyword>
<organism evidence="8 9">
    <name type="scientific">Blyttiomyces helicus</name>
    <dbReference type="NCBI Taxonomy" id="388810"/>
    <lineage>
        <taxon>Eukaryota</taxon>
        <taxon>Fungi</taxon>
        <taxon>Fungi incertae sedis</taxon>
        <taxon>Chytridiomycota</taxon>
        <taxon>Chytridiomycota incertae sedis</taxon>
        <taxon>Chytridiomycetes</taxon>
        <taxon>Chytridiomycetes incertae sedis</taxon>
        <taxon>Blyttiomyces</taxon>
    </lineage>
</organism>
<dbReference type="InterPro" id="IPR017978">
    <property type="entry name" value="GPCR_3_C"/>
</dbReference>
<evidence type="ECO:0000313" key="8">
    <source>
        <dbReference type="EMBL" id="RKO94726.1"/>
    </source>
</evidence>
<dbReference type="Gene3D" id="2.60.120.200">
    <property type="match status" value="2"/>
</dbReference>
<feature type="transmembrane region" description="Helical" evidence="6">
    <location>
        <begin position="1122"/>
        <end position="1141"/>
    </location>
</feature>
<dbReference type="SUPFAM" id="SSF49899">
    <property type="entry name" value="Concanavalin A-like lectins/glucanases"/>
    <property type="match status" value="2"/>
</dbReference>
<dbReference type="InterPro" id="IPR013320">
    <property type="entry name" value="ConA-like_dom_sf"/>
</dbReference>
<feature type="domain" description="G-protein coupled receptors family 3 profile" evidence="7">
    <location>
        <begin position="1075"/>
        <end position="1160"/>
    </location>
</feature>